<reference evidence="2" key="1">
    <citation type="submission" date="2022-11" db="UniProtKB">
        <authorList>
            <consortium name="WormBaseParasite"/>
        </authorList>
    </citation>
    <scope>IDENTIFICATION</scope>
</reference>
<accession>A0A915LB26</accession>
<proteinExistence type="predicted"/>
<dbReference type="WBParaSite" id="nRc.2.0.1.t47563-RA">
    <property type="protein sequence ID" value="nRc.2.0.1.t47563-RA"/>
    <property type="gene ID" value="nRc.2.0.1.g47563"/>
</dbReference>
<evidence type="ECO:0000313" key="2">
    <source>
        <dbReference type="WBParaSite" id="nRc.2.0.1.t47563-RA"/>
    </source>
</evidence>
<protein>
    <submittedName>
        <fullName evidence="2">Uncharacterized protein</fullName>
    </submittedName>
</protein>
<dbReference type="Proteomes" id="UP000887565">
    <property type="component" value="Unplaced"/>
</dbReference>
<dbReference type="AlphaFoldDB" id="A0A915LB26"/>
<sequence length="100" mass="11563">MVIQMSYNVNPEAKTCQMVIQMSYRDEKLVQASLQASKGGLRADPVLRCRKKSISPQRDKMWVWRRQKCREWVQFGASQKDNVLIMVHGPQLVEGDQLIA</sequence>
<name>A0A915LB26_ROMCU</name>
<keyword evidence="1" id="KW-1185">Reference proteome</keyword>
<evidence type="ECO:0000313" key="1">
    <source>
        <dbReference type="Proteomes" id="UP000887565"/>
    </source>
</evidence>
<organism evidence="1 2">
    <name type="scientific">Romanomermis culicivorax</name>
    <name type="common">Nematode worm</name>
    <dbReference type="NCBI Taxonomy" id="13658"/>
    <lineage>
        <taxon>Eukaryota</taxon>
        <taxon>Metazoa</taxon>
        <taxon>Ecdysozoa</taxon>
        <taxon>Nematoda</taxon>
        <taxon>Enoplea</taxon>
        <taxon>Dorylaimia</taxon>
        <taxon>Mermithida</taxon>
        <taxon>Mermithoidea</taxon>
        <taxon>Mermithidae</taxon>
        <taxon>Romanomermis</taxon>
    </lineage>
</organism>